<feature type="domain" description="Histidine kinase/HSP90-like ATPase" evidence="2">
    <location>
        <begin position="21"/>
        <end position="132"/>
    </location>
</feature>
<dbReference type="SUPFAM" id="SSF55874">
    <property type="entry name" value="ATPase domain of HSP90 chaperone/DNA topoisomerase II/histidine kinase"/>
    <property type="match status" value="1"/>
</dbReference>
<dbReference type="GO" id="GO:0004674">
    <property type="term" value="F:protein serine/threonine kinase activity"/>
    <property type="evidence" value="ECO:0007669"/>
    <property type="project" value="UniProtKB-KW"/>
</dbReference>
<name>A0A0P4R6A5_9ACTN</name>
<keyword evidence="1" id="KW-0418">Kinase</keyword>
<evidence type="ECO:0000259" key="2">
    <source>
        <dbReference type="Pfam" id="PF13581"/>
    </source>
</evidence>
<sequence>MHRRLVIEDHPIQLTQHVCRPGSAADARDFARSFAALLHPAPPALTTENLLLVVSELVANALRHAGAVTSLHLRADRERIEVCVEDPSPTRPQKRDPDLSGSHGGFGWPMVHALALDVAILPGSGGGKTVQAALAR</sequence>
<dbReference type="InterPro" id="IPR036890">
    <property type="entry name" value="HATPase_C_sf"/>
</dbReference>
<dbReference type="AlphaFoldDB" id="A0A0P4R6A5"/>
<reference evidence="4" key="1">
    <citation type="submission" date="2014-09" db="EMBL/GenBank/DDBJ databases">
        <title>Whole genome shotgun sequence of Streptomyces sp. NBRC 110027.</title>
        <authorList>
            <person name="Komaki H."/>
            <person name="Ichikawa N."/>
            <person name="Katano-Makiyama Y."/>
            <person name="Hosoyama A."/>
            <person name="Hashimoto M."/>
            <person name="Uohara A."/>
            <person name="Kitahashi Y."/>
            <person name="Ohji S."/>
            <person name="Kimura A."/>
            <person name="Yamazoe A."/>
            <person name="Igarashi Y."/>
            <person name="Fujita N."/>
        </authorList>
    </citation>
    <scope>NUCLEOTIDE SEQUENCE [LARGE SCALE GENOMIC DNA]</scope>
    <source>
        <strain evidence="4">NBRC 110027</strain>
    </source>
</reference>
<evidence type="ECO:0000313" key="3">
    <source>
        <dbReference type="EMBL" id="GAO08048.1"/>
    </source>
</evidence>
<dbReference type="OrthoDB" id="5184679at2"/>
<dbReference type="PANTHER" id="PTHR35526">
    <property type="entry name" value="ANTI-SIGMA-F FACTOR RSBW-RELATED"/>
    <property type="match status" value="1"/>
</dbReference>
<organism evidence="3 4">
    <name type="scientific">Streptomyces lydicamycinicus</name>
    <dbReference type="NCBI Taxonomy" id="1546107"/>
    <lineage>
        <taxon>Bacteria</taxon>
        <taxon>Bacillati</taxon>
        <taxon>Actinomycetota</taxon>
        <taxon>Actinomycetes</taxon>
        <taxon>Kitasatosporales</taxon>
        <taxon>Streptomycetaceae</taxon>
        <taxon>Streptomyces</taxon>
    </lineage>
</organism>
<keyword evidence="1" id="KW-0723">Serine/threonine-protein kinase</keyword>
<comment type="caution">
    <text evidence="3">The sequence shown here is derived from an EMBL/GenBank/DDBJ whole genome shotgun (WGS) entry which is preliminary data.</text>
</comment>
<dbReference type="CDD" id="cd16936">
    <property type="entry name" value="HATPase_RsbW-like"/>
    <property type="match status" value="1"/>
</dbReference>
<evidence type="ECO:0000256" key="1">
    <source>
        <dbReference type="ARBA" id="ARBA00022527"/>
    </source>
</evidence>
<protein>
    <submittedName>
        <fullName evidence="3">Putative anti-sigma factor</fullName>
    </submittedName>
</protein>
<dbReference type="Gene3D" id="3.30.565.10">
    <property type="entry name" value="Histidine kinase-like ATPase, C-terminal domain"/>
    <property type="match status" value="1"/>
</dbReference>
<evidence type="ECO:0000313" key="4">
    <source>
        <dbReference type="Proteomes" id="UP000048965"/>
    </source>
</evidence>
<accession>A0A0P4R6A5</accession>
<keyword evidence="4" id="KW-1185">Reference proteome</keyword>
<reference evidence="3 4" key="2">
    <citation type="journal article" date="2015" name="Stand. Genomic Sci.">
        <title>Draft genome sequence of marine-derived Streptomyces sp. TP-A0598, a producer of anti-MRSA antibiotic lydicamycins.</title>
        <authorList>
            <person name="Komaki H."/>
            <person name="Ichikawa N."/>
            <person name="Hosoyama A."/>
            <person name="Fujita N."/>
            <person name="Igarashi Y."/>
        </authorList>
    </citation>
    <scope>NUCLEOTIDE SEQUENCE [LARGE SCALE GENOMIC DNA]</scope>
    <source>
        <strain evidence="3 4">NBRC 110027</strain>
    </source>
</reference>
<proteinExistence type="predicted"/>
<dbReference type="RefSeq" id="WP_042153074.1">
    <property type="nucleotide sequence ID" value="NZ_BBNO01000003.1"/>
</dbReference>
<dbReference type="Proteomes" id="UP000048965">
    <property type="component" value="Unassembled WGS sequence"/>
</dbReference>
<dbReference type="InterPro" id="IPR003594">
    <property type="entry name" value="HATPase_dom"/>
</dbReference>
<keyword evidence="1" id="KW-0808">Transferase</keyword>
<dbReference type="EMBL" id="BBNO01000003">
    <property type="protein sequence ID" value="GAO08048.1"/>
    <property type="molecule type" value="Genomic_DNA"/>
</dbReference>
<gene>
    <name evidence="3" type="ORF">TPA0598_03_05090</name>
</gene>
<dbReference type="Pfam" id="PF13581">
    <property type="entry name" value="HATPase_c_2"/>
    <property type="match status" value="1"/>
</dbReference>
<dbReference type="PANTHER" id="PTHR35526:SF3">
    <property type="entry name" value="ANTI-SIGMA-F FACTOR RSBW"/>
    <property type="match status" value="1"/>
</dbReference>
<dbReference type="InterPro" id="IPR050267">
    <property type="entry name" value="Anti-sigma-factor_SerPK"/>
</dbReference>